<comment type="caution">
    <text evidence="1">The sequence shown here is derived from an EMBL/GenBank/DDBJ whole genome shotgun (WGS) entry which is preliminary data.</text>
</comment>
<dbReference type="Proteomes" id="UP000265566">
    <property type="component" value="Chromosome 2"/>
</dbReference>
<protein>
    <submittedName>
        <fullName evidence="1">Uncharacterized protein</fullName>
    </submittedName>
</protein>
<evidence type="ECO:0000313" key="1">
    <source>
        <dbReference type="EMBL" id="RHN75274.1"/>
    </source>
</evidence>
<organism evidence="1">
    <name type="scientific">Medicago truncatula</name>
    <name type="common">Barrel medic</name>
    <name type="synonym">Medicago tribuloides</name>
    <dbReference type="NCBI Taxonomy" id="3880"/>
    <lineage>
        <taxon>Eukaryota</taxon>
        <taxon>Viridiplantae</taxon>
        <taxon>Streptophyta</taxon>
        <taxon>Embryophyta</taxon>
        <taxon>Tracheophyta</taxon>
        <taxon>Spermatophyta</taxon>
        <taxon>Magnoliopsida</taxon>
        <taxon>eudicotyledons</taxon>
        <taxon>Gunneridae</taxon>
        <taxon>Pentapetalae</taxon>
        <taxon>rosids</taxon>
        <taxon>fabids</taxon>
        <taxon>Fabales</taxon>
        <taxon>Fabaceae</taxon>
        <taxon>Papilionoideae</taxon>
        <taxon>50 kb inversion clade</taxon>
        <taxon>NPAAA clade</taxon>
        <taxon>Hologalegina</taxon>
        <taxon>IRL clade</taxon>
        <taxon>Trifolieae</taxon>
        <taxon>Medicago</taxon>
    </lineage>
</organism>
<gene>
    <name evidence="1" type="ORF">MtrunA17_Chr2g0319381</name>
</gene>
<proteinExistence type="predicted"/>
<accession>A0A396JDX5</accession>
<name>A0A396JDX5_MEDTR</name>
<dbReference type="EMBL" id="PSQE01000002">
    <property type="protein sequence ID" value="RHN75274.1"/>
    <property type="molecule type" value="Genomic_DNA"/>
</dbReference>
<dbReference type="Gramene" id="rna11450">
    <property type="protein sequence ID" value="RHN75274.1"/>
    <property type="gene ID" value="gene11450"/>
</dbReference>
<dbReference type="AlphaFoldDB" id="A0A396JDX5"/>
<reference evidence="1" key="1">
    <citation type="journal article" date="2018" name="Nat. Plants">
        <title>Whole-genome landscape of Medicago truncatula symbiotic genes.</title>
        <authorList>
            <person name="Pecrix Y."/>
            <person name="Gamas P."/>
            <person name="Carrere S."/>
        </authorList>
    </citation>
    <scope>NUCLEOTIDE SEQUENCE</scope>
    <source>
        <tissue evidence="1">Leaves</tissue>
    </source>
</reference>
<sequence>MPPEPGQLKAIGLVSKVYSLSNVVALKQYSIPEWIEKQQLFENCTVQNKQQI</sequence>